<feature type="transmembrane region" description="Helical" evidence="2">
    <location>
        <begin position="105"/>
        <end position="126"/>
    </location>
</feature>
<keyword evidence="2" id="KW-0812">Transmembrane</keyword>
<comment type="caution">
    <text evidence="4">The sequence shown here is derived from an EMBL/GenBank/DDBJ whole genome shotgun (WGS) entry which is preliminary data.</text>
</comment>
<dbReference type="EMBL" id="BAAACW010000064">
    <property type="protein sequence ID" value="GAA0360000.1"/>
    <property type="molecule type" value="Genomic_DNA"/>
</dbReference>
<dbReference type="RefSeq" id="WP_343754589.1">
    <property type="nucleotide sequence ID" value="NZ_BAAACW010000064.1"/>
</dbReference>
<keyword evidence="2" id="KW-1133">Transmembrane helix</keyword>
<dbReference type="SMART" id="SM00530">
    <property type="entry name" value="HTH_XRE"/>
    <property type="match status" value="1"/>
</dbReference>
<dbReference type="PANTHER" id="PTHR46558">
    <property type="entry name" value="TRACRIPTIONAL REGULATORY PROTEIN-RELATED-RELATED"/>
    <property type="match status" value="1"/>
</dbReference>
<evidence type="ECO:0000313" key="4">
    <source>
        <dbReference type="EMBL" id="GAA0360000.1"/>
    </source>
</evidence>
<evidence type="ECO:0000256" key="2">
    <source>
        <dbReference type="SAM" id="Phobius"/>
    </source>
</evidence>
<dbReference type="CDD" id="cd00093">
    <property type="entry name" value="HTH_XRE"/>
    <property type="match status" value="1"/>
</dbReference>
<protein>
    <recommendedName>
        <fullName evidence="3">HTH cro/C1-type domain-containing protein</fullName>
    </recommendedName>
</protein>
<evidence type="ECO:0000313" key="5">
    <source>
        <dbReference type="Proteomes" id="UP001501166"/>
    </source>
</evidence>
<dbReference type="InterPro" id="IPR001387">
    <property type="entry name" value="Cro/C1-type_HTH"/>
</dbReference>
<gene>
    <name evidence="4" type="ORF">GCM10008932_10730</name>
</gene>
<dbReference type="Gene3D" id="1.10.260.40">
    <property type="entry name" value="lambda repressor-like DNA-binding domains"/>
    <property type="match status" value="1"/>
</dbReference>
<dbReference type="Proteomes" id="UP001501166">
    <property type="component" value="Unassembled WGS sequence"/>
</dbReference>
<dbReference type="PROSITE" id="PS50943">
    <property type="entry name" value="HTH_CROC1"/>
    <property type="match status" value="1"/>
</dbReference>
<sequence>MTLGKKLKQLRKEKKLTQQEFADRLFVSRQTISNWENDKSIPSMDFIVSICHMCDVTVDSLINTLEKDTDDSLNVNMASESQQNEEDAEKKVIQKNKERVVFNRLLFFRFTLVWIGSFLTVYFLTSHRHFEYIYFPISLLVVGYFITFPINQLKKKHSLHSRKDVSEFLDEHYK</sequence>
<feature type="transmembrane region" description="Helical" evidence="2">
    <location>
        <begin position="132"/>
        <end position="153"/>
    </location>
</feature>
<name>A0ABP3H234_9LACT</name>
<dbReference type="PANTHER" id="PTHR46558:SF11">
    <property type="entry name" value="HTH-TYPE TRANSCRIPTIONAL REGULATOR XRE"/>
    <property type="match status" value="1"/>
</dbReference>
<proteinExistence type="predicted"/>
<accession>A0ABP3H234</accession>
<keyword evidence="5" id="KW-1185">Reference proteome</keyword>
<keyword evidence="2" id="KW-0472">Membrane</keyword>
<dbReference type="Pfam" id="PF01381">
    <property type="entry name" value="HTH_3"/>
    <property type="match status" value="1"/>
</dbReference>
<feature type="domain" description="HTH cro/C1-type" evidence="3">
    <location>
        <begin position="7"/>
        <end position="61"/>
    </location>
</feature>
<evidence type="ECO:0000259" key="3">
    <source>
        <dbReference type="PROSITE" id="PS50943"/>
    </source>
</evidence>
<reference evidence="5" key="1">
    <citation type="journal article" date="2019" name="Int. J. Syst. Evol. Microbiol.">
        <title>The Global Catalogue of Microorganisms (GCM) 10K type strain sequencing project: providing services to taxonomists for standard genome sequencing and annotation.</title>
        <authorList>
            <consortium name="The Broad Institute Genomics Platform"/>
            <consortium name="The Broad Institute Genome Sequencing Center for Infectious Disease"/>
            <person name="Wu L."/>
            <person name="Ma J."/>
        </authorList>
    </citation>
    <scope>NUCLEOTIDE SEQUENCE [LARGE SCALE GENOMIC DNA]</scope>
    <source>
        <strain evidence="5">JCM 12662</strain>
    </source>
</reference>
<organism evidence="4 5">
    <name type="scientific">Alkalibacterium iburiense</name>
    <dbReference type="NCBI Taxonomy" id="290589"/>
    <lineage>
        <taxon>Bacteria</taxon>
        <taxon>Bacillati</taxon>
        <taxon>Bacillota</taxon>
        <taxon>Bacilli</taxon>
        <taxon>Lactobacillales</taxon>
        <taxon>Carnobacteriaceae</taxon>
        <taxon>Alkalibacterium</taxon>
    </lineage>
</organism>
<keyword evidence="1" id="KW-0238">DNA-binding</keyword>
<dbReference type="InterPro" id="IPR010982">
    <property type="entry name" value="Lambda_DNA-bd_dom_sf"/>
</dbReference>
<dbReference type="SUPFAM" id="SSF47413">
    <property type="entry name" value="lambda repressor-like DNA-binding domains"/>
    <property type="match status" value="1"/>
</dbReference>
<evidence type="ECO:0000256" key="1">
    <source>
        <dbReference type="ARBA" id="ARBA00023125"/>
    </source>
</evidence>